<reference evidence="1" key="1">
    <citation type="submission" date="2022-08" db="EMBL/GenBank/DDBJ databases">
        <title>Microvirga terrae sp. nov., isolated from soil.</title>
        <authorList>
            <person name="Kim K.H."/>
            <person name="Seo Y.L."/>
            <person name="Kim J.M."/>
            <person name="Lee J.K."/>
            <person name="Han D.M."/>
            <person name="Jeon C.O."/>
        </authorList>
    </citation>
    <scope>NUCLEOTIDE SEQUENCE</scope>
    <source>
        <strain evidence="1">R24</strain>
    </source>
</reference>
<dbReference type="Proteomes" id="UP001017257">
    <property type="component" value="Chromosome"/>
</dbReference>
<organism evidence="1 2">
    <name type="scientific">Microvirga terrae</name>
    <dbReference type="NCBI Taxonomy" id="2740529"/>
    <lineage>
        <taxon>Bacteria</taxon>
        <taxon>Pseudomonadati</taxon>
        <taxon>Pseudomonadota</taxon>
        <taxon>Alphaproteobacteria</taxon>
        <taxon>Hyphomicrobiales</taxon>
        <taxon>Methylobacteriaceae</taxon>
        <taxon>Microvirga</taxon>
    </lineage>
</organism>
<evidence type="ECO:0000313" key="1">
    <source>
        <dbReference type="EMBL" id="UVF20468.1"/>
    </source>
</evidence>
<accession>A0ABY5RTX8</accession>
<evidence type="ECO:0000313" key="2">
    <source>
        <dbReference type="Proteomes" id="UP001017257"/>
    </source>
</evidence>
<name>A0ABY5RTX8_9HYPH</name>
<proteinExistence type="predicted"/>
<dbReference type="SUPFAM" id="SSF51445">
    <property type="entry name" value="(Trans)glycosidases"/>
    <property type="match status" value="1"/>
</dbReference>
<keyword evidence="1" id="KW-0378">Hydrolase</keyword>
<gene>
    <name evidence="1" type="ORF">HPT29_004820</name>
</gene>
<dbReference type="RefSeq" id="WP_173947910.1">
    <property type="nucleotide sequence ID" value="NZ_CP102845.1"/>
</dbReference>
<protein>
    <submittedName>
        <fullName evidence="1">Glycoside hydrolase</fullName>
    </submittedName>
</protein>
<dbReference type="GO" id="GO:0016787">
    <property type="term" value="F:hydrolase activity"/>
    <property type="evidence" value="ECO:0007669"/>
    <property type="project" value="UniProtKB-KW"/>
</dbReference>
<dbReference type="EMBL" id="CP102845">
    <property type="protein sequence ID" value="UVF20468.1"/>
    <property type="molecule type" value="Genomic_DNA"/>
</dbReference>
<dbReference type="InterPro" id="IPR017853">
    <property type="entry name" value="GH"/>
</dbReference>
<dbReference type="Gene3D" id="3.20.20.80">
    <property type="entry name" value="Glycosidases"/>
    <property type="match status" value="1"/>
</dbReference>
<keyword evidence="2" id="KW-1185">Reference proteome</keyword>
<sequence>MFRSFFLAGFEGSTGYNRHGHWFDQVVATGHDGTVDKDYRELAKLGLHAARETIRWPLVDLGKGRYDFSTVEPFVEAARRHGIEIIWDLFHYGYPQGLDLWGEEFPKRFADYCHAVGRYIAWHGEGTYAFTPVNEPSFMSYAGGEKGLFAPHVTGRGWDLKVALTRAAIEGINALWAACPAARIVNVDPLCRVACPFDCPDLEEVRDFNERLVFQSWDMLCGRLLPELGGSRTHLDVVGINYYWTNQWEWGVSPREDGVIPPLADDDPRRWSLSALVRSVWERYGGEVMITETSHIGDSRGRWLREVADEAEMLLRDGVPIRGVCLYPILGMPEWHDPDIWTPMGLWDPVCHHDPCGERLICGPMLEALQSVRHVDDLHQVVLASPSMVGPMATRRGPERRQMAAE</sequence>